<dbReference type="EMBL" id="JADNYJ010000124">
    <property type="protein sequence ID" value="KAF8882335.1"/>
    <property type="molecule type" value="Genomic_DNA"/>
</dbReference>
<evidence type="ECO:0000313" key="1">
    <source>
        <dbReference type="EMBL" id="KAF8882335.1"/>
    </source>
</evidence>
<proteinExistence type="predicted"/>
<comment type="caution">
    <text evidence="1">The sequence shown here is derived from an EMBL/GenBank/DDBJ whole genome shotgun (WGS) entry which is preliminary data.</text>
</comment>
<gene>
    <name evidence="1" type="ORF">CPB84DRAFT_1750954</name>
</gene>
<dbReference type="AlphaFoldDB" id="A0A9P5NES3"/>
<protein>
    <submittedName>
        <fullName evidence="1">Uncharacterized protein</fullName>
    </submittedName>
</protein>
<dbReference type="Proteomes" id="UP000724874">
    <property type="component" value="Unassembled WGS sequence"/>
</dbReference>
<evidence type="ECO:0000313" key="2">
    <source>
        <dbReference type="Proteomes" id="UP000724874"/>
    </source>
</evidence>
<keyword evidence="2" id="KW-1185">Reference proteome</keyword>
<accession>A0A9P5NES3</accession>
<name>A0A9P5NES3_GYMJU</name>
<organism evidence="1 2">
    <name type="scientific">Gymnopilus junonius</name>
    <name type="common">Spectacular rustgill mushroom</name>
    <name type="synonym">Gymnopilus spectabilis subsp. junonius</name>
    <dbReference type="NCBI Taxonomy" id="109634"/>
    <lineage>
        <taxon>Eukaryota</taxon>
        <taxon>Fungi</taxon>
        <taxon>Dikarya</taxon>
        <taxon>Basidiomycota</taxon>
        <taxon>Agaricomycotina</taxon>
        <taxon>Agaricomycetes</taxon>
        <taxon>Agaricomycetidae</taxon>
        <taxon>Agaricales</taxon>
        <taxon>Agaricineae</taxon>
        <taxon>Hymenogastraceae</taxon>
        <taxon>Gymnopilus</taxon>
    </lineage>
</organism>
<sequence>MPREKHGSGIPRWVTGGTHVVGGPTRCAASTSLACNREMEVFRLDDTYNTPPPLQQTQDGTVLQGCHLASALPPRGIQYASKKYPSPVYLWRGDPWVYGYGS</sequence>
<reference evidence="1" key="1">
    <citation type="submission" date="2020-11" db="EMBL/GenBank/DDBJ databases">
        <authorList>
            <consortium name="DOE Joint Genome Institute"/>
            <person name="Ahrendt S."/>
            <person name="Riley R."/>
            <person name="Andreopoulos W."/>
            <person name="LaButti K."/>
            <person name="Pangilinan J."/>
            <person name="Ruiz-duenas F.J."/>
            <person name="Barrasa J.M."/>
            <person name="Sanchez-Garcia M."/>
            <person name="Camarero S."/>
            <person name="Miyauchi S."/>
            <person name="Serrano A."/>
            <person name="Linde D."/>
            <person name="Babiker R."/>
            <person name="Drula E."/>
            <person name="Ayuso-Fernandez I."/>
            <person name="Pacheco R."/>
            <person name="Padilla G."/>
            <person name="Ferreira P."/>
            <person name="Barriuso J."/>
            <person name="Kellner H."/>
            <person name="Castanera R."/>
            <person name="Alfaro M."/>
            <person name="Ramirez L."/>
            <person name="Pisabarro A.G."/>
            <person name="Kuo A."/>
            <person name="Tritt A."/>
            <person name="Lipzen A."/>
            <person name="He G."/>
            <person name="Yan M."/>
            <person name="Ng V."/>
            <person name="Cullen D."/>
            <person name="Martin F."/>
            <person name="Rosso M.-N."/>
            <person name="Henrissat B."/>
            <person name="Hibbett D."/>
            <person name="Martinez A.T."/>
            <person name="Grigoriev I.V."/>
        </authorList>
    </citation>
    <scope>NUCLEOTIDE SEQUENCE</scope>
    <source>
        <strain evidence="1">AH 44721</strain>
    </source>
</reference>